<gene>
    <name evidence="1" type="ORF">DKG77_06935</name>
</gene>
<name>A0A316L2M3_9FLAO</name>
<dbReference type="InterPro" id="IPR024302">
    <property type="entry name" value="SusD-like"/>
</dbReference>
<accession>A0A316L2M3</accession>
<dbReference type="AlphaFoldDB" id="A0A316L2M3"/>
<dbReference type="SUPFAM" id="SSF48452">
    <property type="entry name" value="TPR-like"/>
    <property type="match status" value="1"/>
</dbReference>
<keyword evidence="2" id="KW-1185">Reference proteome</keyword>
<dbReference type="EMBL" id="QGEG01000002">
    <property type="protein sequence ID" value="PWL39169.1"/>
    <property type="molecule type" value="Genomic_DNA"/>
</dbReference>
<evidence type="ECO:0000313" key="1">
    <source>
        <dbReference type="EMBL" id="PWL39169.1"/>
    </source>
</evidence>
<dbReference type="Pfam" id="PF12741">
    <property type="entry name" value="SusD-like"/>
    <property type="match status" value="1"/>
</dbReference>
<dbReference type="OrthoDB" id="725917at2"/>
<dbReference type="Proteomes" id="UP000245762">
    <property type="component" value="Unassembled WGS sequence"/>
</dbReference>
<dbReference type="InterPro" id="IPR011990">
    <property type="entry name" value="TPR-like_helical_dom_sf"/>
</dbReference>
<dbReference type="InterPro" id="IPR041662">
    <property type="entry name" value="SusD-like_2"/>
</dbReference>
<protein>
    <submittedName>
        <fullName evidence="1">SusD/RagB family nutrient-binding outer membrane lipoprotein</fullName>
    </submittedName>
</protein>
<comment type="caution">
    <text evidence="1">The sequence shown here is derived from an EMBL/GenBank/DDBJ whole genome shotgun (WGS) entry which is preliminary data.</text>
</comment>
<dbReference type="Gene3D" id="1.25.40.390">
    <property type="match status" value="2"/>
</dbReference>
<sequence length="573" mass="62709">MKNINRYLTLTVLGGLLAFTSCETTELDITANPNALTPDQASVDFFLNSIQEDFVRQFEGDADFDLNDNFQSGGNTTGDGFNELGMELTRIVNMNGRNYTSVYQDSDMNDEWINAYRGILADIRAMQPLAEEAVQTRHLGIAQFIEAYLMISMVDFFGDVPYSEIIQGEEQNFNPAVDSGASIYDAMLLLLDDAIANFNSTPSADPAVDFFYGNDYDKWERAANTLKLKIYVQRRLVDSGAAASFNAIIASGNYIQDSADDFVYNWSATSATQPDARHPRYGINYQAAGAGEYMSNWLMSLMDTTGDPRTRYYFYRQTPAVPGAGEIPPNEELLNCSLETPPQHYIDAGFGGDFCYLPNGFWGRAHGEADGIPPDGLLRTTYGTYPVGGQFDDDSLSALTVGGGGAGTGVTNLLTAFGVDFMQAEMAMVAGNMPAARTFLLDAFDKSVAKVQGFLVGREGGADTSFEPAPGDITAYRNTIGANFDAADDNGKWNVMAEQYWIAHFGNGVEPYNFYRRTGFPTTLQPNLEPDPGVFIRSMYYPANAVNNNSNITQKADQTVPVFWDTGSVPAAN</sequence>
<proteinExistence type="predicted"/>
<dbReference type="PROSITE" id="PS51257">
    <property type="entry name" value="PROKAR_LIPOPROTEIN"/>
    <property type="match status" value="1"/>
</dbReference>
<organism evidence="1 2">
    <name type="scientific">Flagellimonas aquimarina</name>
    <dbReference type="NCBI Taxonomy" id="2201895"/>
    <lineage>
        <taxon>Bacteria</taxon>
        <taxon>Pseudomonadati</taxon>
        <taxon>Bacteroidota</taxon>
        <taxon>Flavobacteriia</taxon>
        <taxon>Flavobacteriales</taxon>
        <taxon>Flavobacteriaceae</taxon>
        <taxon>Flagellimonas</taxon>
    </lineage>
</organism>
<reference evidence="1 2" key="1">
    <citation type="submission" date="2018-05" db="EMBL/GenBank/DDBJ databases">
        <title>Complete genome sequence of Flagellimonas aquimarina ECD12 isolated from seaweed Ecklonia cava.</title>
        <authorList>
            <person name="Choi S."/>
            <person name="Seong C."/>
        </authorList>
    </citation>
    <scope>NUCLEOTIDE SEQUENCE [LARGE SCALE GENOMIC DNA]</scope>
    <source>
        <strain evidence="1 2">ECD12</strain>
    </source>
</reference>
<keyword evidence="1" id="KW-0449">Lipoprotein</keyword>
<evidence type="ECO:0000313" key="2">
    <source>
        <dbReference type="Proteomes" id="UP000245762"/>
    </source>
</evidence>
<dbReference type="RefSeq" id="WP_109663648.1">
    <property type="nucleotide sequence ID" value="NZ_QGEG01000002.1"/>
</dbReference>
<dbReference type="Pfam" id="PF12771">
    <property type="entry name" value="SusD-like_2"/>
    <property type="match status" value="1"/>
</dbReference>